<comment type="caution">
    <text evidence="1">The sequence shown here is derived from an EMBL/GenBank/DDBJ whole genome shotgun (WGS) entry which is preliminary data.</text>
</comment>
<reference evidence="1" key="1">
    <citation type="submission" date="2021-10" db="EMBL/GenBank/DDBJ databases">
        <title>Loktanella gaetbuli sp. nov., isolated from a tidal flat.</title>
        <authorList>
            <person name="Park S."/>
            <person name="Yoon J.-H."/>
        </authorList>
    </citation>
    <scope>NUCLEOTIDE SEQUENCE</scope>
    <source>
        <strain evidence="1">TSTF-M6</strain>
    </source>
</reference>
<proteinExistence type="predicted"/>
<evidence type="ECO:0000313" key="1">
    <source>
        <dbReference type="EMBL" id="MCB5199975.1"/>
    </source>
</evidence>
<dbReference type="EMBL" id="JAJATZ010000005">
    <property type="protein sequence ID" value="MCB5199975.1"/>
    <property type="molecule type" value="Genomic_DNA"/>
</dbReference>
<gene>
    <name evidence="1" type="ORF">LGQ03_12065</name>
</gene>
<organism evidence="1 2">
    <name type="scientific">Loktanella gaetbuli</name>
    <dbReference type="NCBI Taxonomy" id="2881335"/>
    <lineage>
        <taxon>Bacteria</taxon>
        <taxon>Pseudomonadati</taxon>
        <taxon>Pseudomonadota</taxon>
        <taxon>Alphaproteobacteria</taxon>
        <taxon>Rhodobacterales</taxon>
        <taxon>Roseobacteraceae</taxon>
        <taxon>Loktanella</taxon>
    </lineage>
</organism>
<sequence>MSAITAPLDHFKLEDTRVTRRYFAKFHRITRHLTRVAATLQAEGGLNRAEISAIVSYLAGLNYSFTALSHRYHMAGRVPHAGQLTIDRIESGFPVHAELMDMAADAARAAADLADMPSVADLKGAMVRQITGDLTIPTDLQFTLARRLYLEELAKGRLFLPRNDPQSVYVATASNGRRRFLVHWAVYDSEVNLPVIYLMDVEDSGRTALPKDDRRWPQAHAHLMAQSLTGLKLLTIATGFDQDFDDLHPVRLRRFHIGPMYSHAFTRQSGPLRDVLAVANSPEGDDWALVWTEEELMTDRVESVKSGWFGTVERQIFAQDPFADAALDRGASRMERSLILPARPYQALADARPAGFADVVKYVVSDDGRVVRRR</sequence>
<accession>A0ABS8BW52</accession>
<protein>
    <submittedName>
        <fullName evidence="1">Uncharacterized protein</fullName>
    </submittedName>
</protein>
<dbReference type="RefSeq" id="WP_226748608.1">
    <property type="nucleotide sequence ID" value="NZ_JAJATZ010000005.1"/>
</dbReference>
<keyword evidence="2" id="KW-1185">Reference proteome</keyword>
<dbReference type="Proteomes" id="UP001138961">
    <property type="component" value="Unassembled WGS sequence"/>
</dbReference>
<evidence type="ECO:0000313" key="2">
    <source>
        <dbReference type="Proteomes" id="UP001138961"/>
    </source>
</evidence>
<name>A0ABS8BW52_9RHOB</name>